<dbReference type="EMBL" id="UZAN01070842">
    <property type="protein sequence ID" value="VDP94990.1"/>
    <property type="molecule type" value="Genomic_DNA"/>
</dbReference>
<reference evidence="3" key="1">
    <citation type="submission" date="2016-06" db="UniProtKB">
        <authorList>
            <consortium name="WormBaseParasite"/>
        </authorList>
    </citation>
    <scope>IDENTIFICATION</scope>
</reference>
<dbReference type="AlphaFoldDB" id="A0A183BEQ0"/>
<accession>A0A183BEQ0</accession>
<gene>
    <name evidence="1" type="ORF">ECPE_LOCUS17685</name>
</gene>
<name>A0A183BEQ0_9TREM</name>
<organism evidence="3">
    <name type="scientific">Echinostoma caproni</name>
    <dbReference type="NCBI Taxonomy" id="27848"/>
    <lineage>
        <taxon>Eukaryota</taxon>
        <taxon>Metazoa</taxon>
        <taxon>Spiralia</taxon>
        <taxon>Lophotrochozoa</taxon>
        <taxon>Platyhelminthes</taxon>
        <taxon>Trematoda</taxon>
        <taxon>Digenea</taxon>
        <taxon>Plagiorchiida</taxon>
        <taxon>Echinostomata</taxon>
        <taxon>Echinostomatoidea</taxon>
        <taxon>Echinostomatidae</taxon>
        <taxon>Echinostoma</taxon>
    </lineage>
</organism>
<evidence type="ECO:0000313" key="2">
    <source>
        <dbReference type="Proteomes" id="UP000272942"/>
    </source>
</evidence>
<dbReference type="WBParaSite" id="ECPE_0001773001-mRNA-1">
    <property type="protein sequence ID" value="ECPE_0001773001-mRNA-1"/>
    <property type="gene ID" value="ECPE_0001773001"/>
</dbReference>
<evidence type="ECO:0000313" key="3">
    <source>
        <dbReference type="WBParaSite" id="ECPE_0001773001-mRNA-1"/>
    </source>
</evidence>
<reference evidence="1 2" key="2">
    <citation type="submission" date="2018-11" db="EMBL/GenBank/DDBJ databases">
        <authorList>
            <consortium name="Pathogen Informatics"/>
        </authorList>
    </citation>
    <scope>NUCLEOTIDE SEQUENCE [LARGE SCALE GENOMIC DNA]</scope>
    <source>
        <strain evidence="1 2">Egypt</strain>
    </source>
</reference>
<dbReference type="Proteomes" id="UP000272942">
    <property type="component" value="Unassembled WGS sequence"/>
</dbReference>
<sequence length="172" mass="19632">MEAWLIKALRLAHSKKPADQERLRRFYREVCDNESVASRITLADALREPRDPTVNVDSVEVRLVVDPLELVFDCRCHSRPLPFIPEQNVLCLCSSGTITLNVYSLQNNKVGKQTCHQQRTLFYNLITNFLSTNHTNETLFFRVVKSSVVTNTFCIAGVWDQAGEYPVTTQSL</sequence>
<protein>
    <submittedName>
        <fullName evidence="3">WDR13</fullName>
    </submittedName>
</protein>
<evidence type="ECO:0000313" key="1">
    <source>
        <dbReference type="EMBL" id="VDP94990.1"/>
    </source>
</evidence>
<proteinExistence type="predicted"/>
<keyword evidence="2" id="KW-1185">Reference proteome</keyword>
<dbReference type="OrthoDB" id="10262857at2759"/>